<accession>A0A6C0KDP0</accession>
<dbReference type="AlphaFoldDB" id="A0A6C0KDP0"/>
<organism evidence="1">
    <name type="scientific">viral metagenome</name>
    <dbReference type="NCBI Taxonomy" id="1070528"/>
    <lineage>
        <taxon>unclassified sequences</taxon>
        <taxon>metagenomes</taxon>
        <taxon>organismal metagenomes</taxon>
    </lineage>
</organism>
<reference evidence="1" key="1">
    <citation type="journal article" date="2020" name="Nature">
        <title>Giant virus diversity and host interactions through global metagenomics.</title>
        <authorList>
            <person name="Schulz F."/>
            <person name="Roux S."/>
            <person name="Paez-Espino D."/>
            <person name="Jungbluth S."/>
            <person name="Walsh D.A."/>
            <person name="Denef V.J."/>
            <person name="McMahon K.D."/>
            <person name="Konstantinidis K.T."/>
            <person name="Eloe-Fadrosh E.A."/>
            <person name="Kyrpides N.C."/>
            <person name="Woyke T."/>
        </authorList>
    </citation>
    <scope>NUCLEOTIDE SEQUENCE</scope>
    <source>
        <strain evidence="1">GVMAG-S-1102244-55</strain>
    </source>
</reference>
<sequence length="208" mass="24297">MSTIDLDRFPYSLYINTSREWPWHSKCDCICKDTLTESLNNLLSITNYNKYACYLTGKINSSSPYPTFDCDLVLTNSIYNEEELYQLIKDIKFKGFESDINFDVKYMENIEPFSLAVDTPDEVHQMSQTLIQYDLSQNEFTNLITRTDPVKIRKKRNKEFTYYKPLLLKNENSTTYIQSSLNSLNDSLLPVSTEKNSLAQHTIPFKII</sequence>
<name>A0A6C0KDP0_9ZZZZ</name>
<proteinExistence type="predicted"/>
<evidence type="ECO:0000313" key="1">
    <source>
        <dbReference type="EMBL" id="QHU14857.1"/>
    </source>
</evidence>
<dbReference type="EMBL" id="MN740847">
    <property type="protein sequence ID" value="QHU14857.1"/>
    <property type="molecule type" value="Genomic_DNA"/>
</dbReference>
<protein>
    <submittedName>
        <fullName evidence="1">Uncharacterized protein</fullName>
    </submittedName>
</protein>